<evidence type="ECO:0000313" key="3">
    <source>
        <dbReference type="Proteomes" id="UP000014760"/>
    </source>
</evidence>
<dbReference type="EMBL" id="KB294968">
    <property type="protein sequence ID" value="ELU13866.1"/>
    <property type="molecule type" value="Genomic_DNA"/>
</dbReference>
<dbReference type="EMBL" id="AMQN01018839">
    <property type="status" value="NOT_ANNOTATED_CDS"/>
    <property type="molecule type" value="Genomic_DNA"/>
</dbReference>
<evidence type="ECO:0000313" key="1">
    <source>
        <dbReference type="EMBL" id="ELU13866.1"/>
    </source>
</evidence>
<keyword evidence="3" id="KW-1185">Reference proteome</keyword>
<dbReference type="Gene3D" id="3.30.420.10">
    <property type="entry name" value="Ribonuclease H-like superfamily/Ribonuclease H"/>
    <property type="match status" value="1"/>
</dbReference>
<dbReference type="AlphaFoldDB" id="R7VC23"/>
<proteinExistence type="predicted"/>
<dbReference type="OrthoDB" id="10067270at2759"/>
<name>R7VC23_CAPTE</name>
<organism evidence="1">
    <name type="scientific">Capitella teleta</name>
    <name type="common">Polychaete worm</name>
    <dbReference type="NCBI Taxonomy" id="283909"/>
    <lineage>
        <taxon>Eukaryota</taxon>
        <taxon>Metazoa</taxon>
        <taxon>Spiralia</taxon>
        <taxon>Lophotrochozoa</taxon>
        <taxon>Annelida</taxon>
        <taxon>Polychaeta</taxon>
        <taxon>Sedentaria</taxon>
        <taxon>Scolecida</taxon>
        <taxon>Capitellidae</taxon>
        <taxon>Capitella</taxon>
    </lineage>
</organism>
<accession>R7VC23</accession>
<reference evidence="1 3" key="2">
    <citation type="journal article" date="2013" name="Nature">
        <title>Insights into bilaterian evolution from three spiralian genomes.</title>
        <authorList>
            <person name="Simakov O."/>
            <person name="Marletaz F."/>
            <person name="Cho S.J."/>
            <person name="Edsinger-Gonzales E."/>
            <person name="Havlak P."/>
            <person name="Hellsten U."/>
            <person name="Kuo D.H."/>
            <person name="Larsson T."/>
            <person name="Lv J."/>
            <person name="Arendt D."/>
            <person name="Savage R."/>
            <person name="Osoegawa K."/>
            <person name="de Jong P."/>
            <person name="Grimwood J."/>
            <person name="Chapman J.A."/>
            <person name="Shapiro H."/>
            <person name="Aerts A."/>
            <person name="Otillar R.P."/>
            <person name="Terry A.Y."/>
            <person name="Boore J.L."/>
            <person name="Grigoriev I.V."/>
            <person name="Lindberg D.R."/>
            <person name="Seaver E.C."/>
            <person name="Weisblat D.A."/>
            <person name="Putnam N.H."/>
            <person name="Rokhsar D.S."/>
        </authorList>
    </citation>
    <scope>NUCLEOTIDE SEQUENCE</scope>
    <source>
        <strain evidence="1 3">I ESC-2004</strain>
    </source>
</reference>
<evidence type="ECO:0000313" key="2">
    <source>
        <dbReference type="EnsemblMetazoa" id="CapteP200023"/>
    </source>
</evidence>
<reference evidence="3" key="1">
    <citation type="submission" date="2012-12" db="EMBL/GenBank/DDBJ databases">
        <authorList>
            <person name="Hellsten U."/>
            <person name="Grimwood J."/>
            <person name="Chapman J.A."/>
            <person name="Shapiro H."/>
            <person name="Aerts A."/>
            <person name="Otillar R.P."/>
            <person name="Terry A.Y."/>
            <person name="Boore J.L."/>
            <person name="Simakov O."/>
            <person name="Marletaz F."/>
            <person name="Cho S.-J."/>
            <person name="Edsinger-Gonzales E."/>
            <person name="Havlak P."/>
            <person name="Kuo D.-H."/>
            <person name="Larsson T."/>
            <person name="Lv J."/>
            <person name="Arendt D."/>
            <person name="Savage R."/>
            <person name="Osoegawa K."/>
            <person name="de Jong P."/>
            <person name="Lindberg D.R."/>
            <person name="Seaver E.C."/>
            <person name="Weisblat D.A."/>
            <person name="Putnam N.H."/>
            <person name="Grigoriev I.V."/>
            <person name="Rokhsar D.S."/>
        </authorList>
    </citation>
    <scope>NUCLEOTIDE SEQUENCE</scope>
    <source>
        <strain evidence="3">I ESC-2004</strain>
    </source>
</reference>
<dbReference type="GO" id="GO:0003676">
    <property type="term" value="F:nucleic acid binding"/>
    <property type="evidence" value="ECO:0007669"/>
    <property type="project" value="InterPro"/>
</dbReference>
<sequence>MSNSRILHSAMEPVVSCTCKLTGTGCGGANMNCILKRVSSPEFNSAVVDQQFGQLSITVQNLHFFSGGHPEPNDNAPCQKAKKIQKFFDFEDVNRLPWPACSPDMNPFDTLWAKLSTRLVNREVQPKTWMSCANVCRKSGMQENNYNTAAMETHVLLTNPSVHHE</sequence>
<dbReference type="Proteomes" id="UP000014760">
    <property type="component" value="Unassembled WGS sequence"/>
</dbReference>
<dbReference type="InterPro" id="IPR036397">
    <property type="entry name" value="RNaseH_sf"/>
</dbReference>
<evidence type="ECO:0008006" key="4">
    <source>
        <dbReference type="Google" id="ProtNLM"/>
    </source>
</evidence>
<reference evidence="2" key="3">
    <citation type="submission" date="2015-06" db="UniProtKB">
        <authorList>
            <consortium name="EnsemblMetazoa"/>
        </authorList>
    </citation>
    <scope>IDENTIFICATION</scope>
</reference>
<dbReference type="EnsemblMetazoa" id="CapteT200023">
    <property type="protein sequence ID" value="CapteP200023"/>
    <property type="gene ID" value="CapteG200023"/>
</dbReference>
<dbReference type="HOGENOM" id="CLU_1612357_0_0_1"/>
<protein>
    <recommendedName>
        <fullName evidence="4">Tc1-like transposase DDE domain-containing protein</fullName>
    </recommendedName>
</protein>
<gene>
    <name evidence="1" type="ORF">CAPTEDRAFT_200023</name>
</gene>